<evidence type="ECO:0000256" key="4">
    <source>
        <dbReference type="ARBA" id="ARBA00025589"/>
    </source>
</evidence>
<accession>A0ABV5HZG5</accession>
<dbReference type="InterPro" id="IPR050356">
    <property type="entry name" value="SulA_CellDiv_inhibitor"/>
</dbReference>
<organism evidence="9 10">
    <name type="scientific">Roseovarius ramblicola</name>
    <dbReference type="NCBI Taxonomy" id="2022336"/>
    <lineage>
        <taxon>Bacteria</taxon>
        <taxon>Pseudomonadati</taxon>
        <taxon>Pseudomonadota</taxon>
        <taxon>Alphaproteobacteria</taxon>
        <taxon>Rhodobacterales</taxon>
        <taxon>Roseobacteraceae</taxon>
        <taxon>Roseovarius</taxon>
    </lineage>
</organism>
<keyword evidence="3" id="KW-0227">DNA damage</keyword>
<keyword evidence="10" id="KW-1185">Reference proteome</keyword>
<feature type="region of interest" description="Disordered" evidence="6">
    <location>
        <begin position="159"/>
        <end position="193"/>
    </location>
</feature>
<evidence type="ECO:0000313" key="10">
    <source>
        <dbReference type="Proteomes" id="UP001589670"/>
    </source>
</evidence>
<dbReference type="InterPro" id="IPR017961">
    <property type="entry name" value="DNA_pol_Y-fam_little_finger"/>
</dbReference>
<evidence type="ECO:0000256" key="3">
    <source>
        <dbReference type="ARBA" id="ARBA00022763"/>
    </source>
</evidence>
<comment type="function">
    <text evidence="4">Poorly processive, error-prone DNA polymerase involved in untargeted mutagenesis. Copies undamaged DNA at stalled replication forks, which arise in vivo from mismatched or misaligned primer ends. These misaligned primers can be extended by PolIV. Exhibits no 3'-5' exonuclease (proofreading) activity. May be involved in translesional synthesis, in conjunction with the beta clamp from PolIII.</text>
</comment>
<dbReference type="Pfam" id="PF00817">
    <property type="entry name" value="IMS"/>
    <property type="match status" value="1"/>
</dbReference>
<dbReference type="EMBL" id="JBHMEC010000015">
    <property type="protein sequence ID" value="MFB9149828.1"/>
    <property type="molecule type" value="Genomic_DNA"/>
</dbReference>
<proteinExistence type="predicted"/>
<protein>
    <recommendedName>
        <fullName evidence="2">DNA-directed DNA polymerase</fullName>
        <ecNumber evidence="2">2.7.7.7</ecNumber>
    </recommendedName>
</protein>
<dbReference type="EC" id="2.7.7.7" evidence="2"/>
<evidence type="ECO:0000259" key="7">
    <source>
        <dbReference type="Pfam" id="PF00817"/>
    </source>
</evidence>
<feature type="domain" description="DNA polymerase Y-family little finger" evidence="8">
    <location>
        <begin position="281"/>
        <end position="374"/>
    </location>
</feature>
<comment type="subunit">
    <text evidence="1">Monomer.</text>
</comment>
<dbReference type="Proteomes" id="UP001589670">
    <property type="component" value="Unassembled WGS sequence"/>
</dbReference>
<evidence type="ECO:0000259" key="8">
    <source>
        <dbReference type="Pfam" id="PF11799"/>
    </source>
</evidence>
<evidence type="ECO:0000256" key="6">
    <source>
        <dbReference type="SAM" id="MobiDB-lite"/>
    </source>
</evidence>
<dbReference type="Pfam" id="PF11799">
    <property type="entry name" value="IMS_C"/>
    <property type="match status" value="1"/>
</dbReference>
<evidence type="ECO:0000313" key="9">
    <source>
        <dbReference type="EMBL" id="MFB9149828.1"/>
    </source>
</evidence>
<feature type="domain" description="UmuC" evidence="7">
    <location>
        <begin position="30"/>
        <end position="151"/>
    </location>
</feature>
<dbReference type="SUPFAM" id="SSF56672">
    <property type="entry name" value="DNA/RNA polymerases"/>
    <property type="match status" value="1"/>
</dbReference>
<sequence>MPARRILSVWFPRLGAERLTRRAGAAGPFAVVAEDGPRQVLSALSAAAEAAGLVPGQPLREAQAMCPDLRSAAQEPAAEAAFLRALARWADRFSPLVACDGAAGLMLDITGCAHLFGGEAALGAAVVDEAAGLGLSARCAIADTPGAAWALARFAGHGAAPGRSGDAIEQEARATRARAARRGPGQGRAAPGARAPLTIAPPGHVHTVLGPLPVAALRLPEGLADDLGRLGLRRIGDLAGQPRAALGRRFGPVLMRRLDQALGAVPEPLSASAPPQPLAARLSLPEPIGLMDDLREGAARLLARLCARLSERGEGARALRFEARGTDGGMQAVDLRLARPMRDADAMLALLATRLERIDAGFGIDMLRLNALQTERIVAEQMRGAGQATARGDALADLLTRLGARVGLDAITRRHPAESRIPGKTALILAAAWSGPAAAPWPRPDHPRPLMLWRPEPVTPQAGGRPCAAFRWRGRRHETAHAIGPERIAPEWWLDDPEWRTGLRDYWQVLTTRGERLWLFQAHGAALSGGWFCHGRFA</sequence>
<dbReference type="InterPro" id="IPR001126">
    <property type="entry name" value="UmuC"/>
</dbReference>
<comment type="catalytic activity">
    <reaction evidence="5">
        <text>DNA(n) + a 2'-deoxyribonucleoside 5'-triphosphate = DNA(n+1) + diphosphate</text>
        <dbReference type="Rhea" id="RHEA:22508"/>
        <dbReference type="Rhea" id="RHEA-COMP:17339"/>
        <dbReference type="Rhea" id="RHEA-COMP:17340"/>
        <dbReference type="ChEBI" id="CHEBI:33019"/>
        <dbReference type="ChEBI" id="CHEBI:61560"/>
        <dbReference type="ChEBI" id="CHEBI:173112"/>
        <dbReference type="EC" id="2.7.7.7"/>
    </reaction>
</comment>
<dbReference type="CDD" id="cd03468">
    <property type="entry name" value="PolY_like"/>
    <property type="match status" value="1"/>
</dbReference>
<reference evidence="9 10" key="1">
    <citation type="submission" date="2024-09" db="EMBL/GenBank/DDBJ databases">
        <authorList>
            <person name="Sun Q."/>
            <person name="Mori K."/>
        </authorList>
    </citation>
    <scope>NUCLEOTIDE SEQUENCE [LARGE SCALE GENOMIC DNA]</scope>
    <source>
        <strain evidence="9 10">CECT 9424</strain>
    </source>
</reference>
<evidence type="ECO:0000256" key="1">
    <source>
        <dbReference type="ARBA" id="ARBA00011245"/>
    </source>
</evidence>
<dbReference type="RefSeq" id="WP_377069136.1">
    <property type="nucleotide sequence ID" value="NZ_JBHMEC010000015.1"/>
</dbReference>
<gene>
    <name evidence="9" type="ORF">ACFFU4_08720</name>
</gene>
<dbReference type="PANTHER" id="PTHR35369:SF2">
    <property type="entry name" value="BLR3025 PROTEIN"/>
    <property type="match status" value="1"/>
</dbReference>
<comment type="caution">
    <text evidence="9">The sequence shown here is derived from an EMBL/GenBank/DDBJ whole genome shotgun (WGS) entry which is preliminary data.</text>
</comment>
<dbReference type="PANTHER" id="PTHR35369">
    <property type="entry name" value="BLR3025 PROTEIN-RELATED"/>
    <property type="match status" value="1"/>
</dbReference>
<evidence type="ECO:0000256" key="2">
    <source>
        <dbReference type="ARBA" id="ARBA00012417"/>
    </source>
</evidence>
<dbReference type="InterPro" id="IPR043502">
    <property type="entry name" value="DNA/RNA_pol_sf"/>
</dbReference>
<name>A0ABV5HZG5_9RHOB</name>
<evidence type="ECO:0000256" key="5">
    <source>
        <dbReference type="ARBA" id="ARBA00049244"/>
    </source>
</evidence>
<dbReference type="Gene3D" id="3.40.1170.60">
    <property type="match status" value="1"/>
</dbReference>